<evidence type="ECO:0000313" key="10">
    <source>
        <dbReference type="Proteomes" id="UP000318626"/>
    </source>
</evidence>
<reference evidence="10" key="1">
    <citation type="submission" date="2019-02" db="EMBL/GenBank/DDBJ databases">
        <title>Deep-cultivation of Planctomycetes and their phenomic and genomic characterization uncovers novel biology.</title>
        <authorList>
            <person name="Wiegand S."/>
            <person name="Jogler M."/>
            <person name="Boedeker C."/>
            <person name="Pinto D."/>
            <person name="Vollmers J."/>
            <person name="Rivas-Marin E."/>
            <person name="Kohn T."/>
            <person name="Peeters S.H."/>
            <person name="Heuer A."/>
            <person name="Rast P."/>
            <person name="Oberbeckmann S."/>
            <person name="Bunk B."/>
            <person name="Jeske O."/>
            <person name="Meyerdierks A."/>
            <person name="Storesund J.E."/>
            <person name="Kallscheuer N."/>
            <person name="Luecker S."/>
            <person name="Lage O.M."/>
            <person name="Pohl T."/>
            <person name="Merkel B.J."/>
            <person name="Hornburger P."/>
            <person name="Mueller R.-W."/>
            <person name="Bruemmer F."/>
            <person name="Labrenz M."/>
            <person name="Spormann A.M."/>
            <person name="Op den Camp H."/>
            <person name="Overmann J."/>
            <person name="Amann R."/>
            <person name="Jetten M.S.M."/>
            <person name="Mascher T."/>
            <person name="Medema M.H."/>
            <person name="Devos D.P."/>
            <person name="Kaster A.-K."/>
            <person name="Ovreas L."/>
            <person name="Rohde M."/>
            <person name="Galperin M.Y."/>
            <person name="Jogler C."/>
        </authorList>
    </citation>
    <scope>NUCLEOTIDE SEQUENCE [LARGE SCALE GENOMIC DNA]</scope>
    <source>
        <strain evidence="10">Pan97</strain>
    </source>
</reference>
<dbReference type="InterPro" id="IPR035973">
    <property type="entry name" value="Cyt_c_oxidase_su3-like_sf"/>
</dbReference>
<evidence type="ECO:0000313" key="9">
    <source>
        <dbReference type="EMBL" id="QDU76730.1"/>
    </source>
</evidence>
<evidence type="ECO:0000259" key="8">
    <source>
        <dbReference type="PROSITE" id="PS50253"/>
    </source>
</evidence>
<name>A0A518CBY3_9BACT</name>
<dbReference type="GO" id="GO:0016020">
    <property type="term" value="C:membrane"/>
    <property type="evidence" value="ECO:0007669"/>
    <property type="project" value="UniProtKB-SubCell"/>
</dbReference>
<gene>
    <name evidence="9" type="primary">ctaE_2</name>
    <name evidence="9" type="ORF">Pan97_37850</name>
</gene>
<organism evidence="9 10">
    <name type="scientific">Bremerella volcania</name>
    <dbReference type="NCBI Taxonomy" id="2527984"/>
    <lineage>
        <taxon>Bacteria</taxon>
        <taxon>Pseudomonadati</taxon>
        <taxon>Planctomycetota</taxon>
        <taxon>Planctomycetia</taxon>
        <taxon>Pirellulales</taxon>
        <taxon>Pirellulaceae</taxon>
        <taxon>Bremerella</taxon>
    </lineage>
</organism>
<accession>A0A518CBY3</accession>
<feature type="region of interest" description="Disordered" evidence="6">
    <location>
        <begin position="176"/>
        <end position="222"/>
    </location>
</feature>
<dbReference type="GO" id="GO:0016491">
    <property type="term" value="F:oxidoreductase activity"/>
    <property type="evidence" value="ECO:0007669"/>
    <property type="project" value="UniProtKB-KW"/>
</dbReference>
<feature type="transmembrane region" description="Helical" evidence="7">
    <location>
        <begin position="237"/>
        <end position="261"/>
    </location>
</feature>
<dbReference type="EMBL" id="CP036289">
    <property type="protein sequence ID" value="QDU76730.1"/>
    <property type="molecule type" value="Genomic_DNA"/>
</dbReference>
<feature type="compositionally biased region" description="Basic and acidic residues" evidence="6">
    <location>
        <begin position="176"/>
        <end position="215"/>
    </location>
</feature>
<keyword evidence="9" id="KW-0560">Oxidoreductase</keyword>
<evidence type="ECO:0000256" key="4">
    <source>
        <dbReference type="ARBA" id="ARBA00022989"/>
    </source>
</evidence>
<comment type="subcellular location">
    <subcellularLocation>
        <location evidence="1">Membrane</location>
        <topology evidence="1">Multi-pass membrane protein</topology>
    </subcellularLocation>
</comment>
<dbReference type="KEGG" id="bvo:Pan97_37850"/>
<dbReference type="RefSeq" id="WP_144975070.1">
    <property type="nucleotide sequence ID" value="NZ_CP036289.1"/>
</dbReference>
<keyword evidence="4 7" id="KW-1133">Transmembrane helix</keyword>
<evidence type="ECO:0000256" key="1">
    <source>
        <dbReference type="ARBA" id="ARBA00004141"/>
    </source>
</evidence>
<keyword evidence="5 7" id="KW-0472">Membrane</keyword>
<dbReference type="PROSITE" id="PS50253">
    <property type="entry name" value="COX3"/>
    <property type="match status" value="1"/>
</dbReference>
<dbReference type="AlphaFoldDB" id="A0A518CBY3"/>
<feature type="compositionally biased region" description="Basic and acidic residues" evidence="6">
    <location>
        <begin position="9"/>
        <end position="20"/>
    </location>
</feature>
<evidence type="ECO:0000256" key="7">
    <source>
        <dbReference type="SAM" id="Phobius"/>
    </source>
</evidence>
<evidence type="ECO:0000256" key="6">
    <source>
        <dbReference type="SAM" id="MobiDB-lite"/>
    </source>
</evidence>
<dbReference type="CDD" id="cd02862">
    <property type="entry name" value="NorE_like"/>
    <property type="match status" value="1"/>
</dbReference>
<keyword evidence="3 7" id="KW-0812">Transmembrane</keyword>
<feature type="region of interest" description="Disordered" evidence="6">
    <location>
        <begin position="1"/>
        <end position="20"/>
    </location>
</feature>
<dbReference type="Proteomes" id="UP000318626">
    <property type="component" value="Chromosome"/>
</dbReference>
<proteinExistence type="inferred from homology"/>
<feature type="transmembrane region" description="Helical" evidence="7">
    <location>
        <begin position="112"/>
        <end position="133"/>
    </location>
</feature>
<protein>
    <submittedName>
        <fullName evidence="9">Cytochrome c oxidase subunit 3</fullName>
        <ecNumber evidence="9">1.9.3.1</ecNumber>
    </submittedName>
</protein>
<sequence>MSAAVETQDQAHHEDGDHHGHSPFQAHHFETMQQQFDAGKLGIWLFLFTEILMFSGLFCAYLIYRYNHPEVFLYAHKQLDTTMGAINTVVLIVSSLTMAWAVRAAQLSQKKLLVVMLSLTLALAGVFLVVKYFEYTHKFDIGLYTGRSNVMYQLQHPDESDYNKELYDSAIAAEKKEEAEHKEEEAHAVAEAEHEDEHPHEHADSHSAEHGDSHAHGHGGPEQFLDAPRNTQIFFGIYYMMTGLHGFHIVFGMIAIGWLLFRSIRGDFNSEYFGPVDYVGLYWHLVDLIWIYLFPLLYLIRS</sequence>
<dbReference type="Pfam" id="PF00510">
    <property type="entry name" value="COX3"/>
    <property type="match status" value="2"/>
</dbReference>
<dbReference type="SUPFAM" id="SSF81452">
    <property type="entry name" value="Cytochrome c oxidase subunit III-like"/>
    <property type="match status" value="1"/>
</dbReference>
<dbReference type="InterPro" id="IPR000298">
    <property type="entry name" value="Cyt_c_oxidase-like_su3"/>
</dbReference>
<evidence type="ECO:0000256" key="3">
    <source>
        <dbReference type="ARBA" id="ARBA00022692"/>
    </source>
</evidence>
<dbReference type="PANTHER" id="PTHR11403">
    <property type="entry name" value="CYTOCHROME C OXIDASE SUBUNIT III"/>
    <property type="match status" value="1"/>
</dbReference>
<dbReference type="InterPro" id="IPR013833">
    <property type="entry name" value="Cyt_c_oxidase_su3_a-hlx"/>
</dbReference>
<evidence type="ECO:0000256" key="5">
    <source>
        <dbReference type="ARBA" id="ARBA00023136"/>
    </source>
</evidence>
<dbReference type="OrthoDB" id="9810850at2"/>
<dbReference type="InterPro" id="IPR024791">
    <property type="entry name" value="Cyt_c/ubiquinol_Oxase_su3"/>
</dbReference>
<dbReference type="GO" id="GO:0019646">
    <property type="term" value="P:aerobic electron transport chain"/>
    <property type="evidence" value="ECO:0007669"/>
    <property type="project" value="InterPro"/>
</dbReference>
<keyword evidence="10" id="KW-1185">Reference proteome</keyword>
<feature type="transmembrane region" description="Helical" evidence="7">
    <location>
        <begin position="41"/>
        <end position="64"/>
    </location>
</feature>
<dbReference type="PANTHER" id="PTHR11403:SF6">
    <property type="entry name" value="NITRIC OXIDE REDUCTASE SUBUNIT E"/>
    <property type="match status" value="1"/>
</dbReference>
<dbReference type="EC" id="1.9.3.1" evidence="9"/>
<feature type="domain" description="Heme-copper oxidase subunit III family profile" evidence="8">
    <location>
        <begin position="40"/>
        <end position="302"/>
    </location>
</feature>
<feature type="transmembrane region" description="Helical" evidence="7">
    <location>
        <begin position="85"/>
        <end position="106"/>
    </location>
</feature>
<evidence type="ECO:0000256" key="2">
    <source>
        <dbReference type="ARBA" id="ARBA00010581"/>
    </source>
</evidence>
<comment type="similarity">
    <text evidence="2">Belongs to the cytochrome c oxidase subunit 3 family.</text>
</comment>
<dbReference type="Gene3D" id="1.20.120.80">
    <property type="entry name" value="Cytochrome c oxidase, subunit III, four-helix bundle"/>
    <property type="match status" value="1"/>
</dbReference>
<feature type="transmembrane region" description="Helical" evidence="7">
    <location>
        <begin position="281"/>
        <end position="300"/>
    </location>
</feature>
<dbReference type="GO" id="GO:0004129">
    <property type="term" value="F:cytochrome-c oxidase activity"/>
    <property type="evidence" value="ECO:0007669"/>
    <property type="project" value="InterPro"/>
</dbReference>